<reference evidence="1 2" key="1">
    <citation type="submission" date="2016-04" db="EMBL/GenBank/DDBJ databases">
        <title>Complete genome seqeunce of Leptospira alstonii serovar Room22.</title>
        <authorList>
            <person name="Nally J.E."/>
            <person name="Bayles D.O."/>
            <person name="Hurley D."/>
            <person name="Fanning S."/>
            <person name="McMahon B.J."/>
            <person name="Arent Z."/>
        </authorList>
    </citation>
    <scope>NUCLEOTIDE SEQUENCE [LARGE SCALE GENOMIC DNA]</scope>
    <source>
        <strain evidence="1 2">GWTS #1</strain>
    </source>
</reference>
<name>A0A1D7UV88_9LEPT</name>
<sequence>MGCRNCVEIEQAFIRSSYKRAHLRDSNVFHRRISDKFYYQRKRLLDVASASACARRGWNEVRATLVASREPK</sequence>
<dbReference type="Proteomes" id="UP000094197">
    <property type="component" value="Chromosome 1"/>
</dbReference>
<evidence type="ECO:0000313" key="1">
    <source>
        <dbReference type="EMBL" id="AOP33520.1"/>
    </source>
</evidence>
<dbReference type="KEGG" id="laj:A0128_06475"/>
<dbReference type="EMBL" id="CP015217">
    <property type="protein sequence ID" value="AOP33520.1"/>
    <property type="molecule type" value="Genomic_DNA"/>
</dbReference>
<evidence type="ECO:0000313" key="2">
    <source>
        <dbReference type="Proteomes" id="UP000094197"/>
    </source>
</evidence>
<keyword evidence="2" id="KW-1185">Reference proteome</keyword>
<gene>
    <name evidence="1" type="ORF">A0128_06475</name>
</gene>
<protein>
    <submittedName>
        <fullName evidence="1">Uncharacterized protein</fullName>
    </submittedName>
</protein>
<organism evidence="1 2">
    <name type="scientific">Leptospira tipperaryensis</name>
    <dbReference type="NCBI Taxonomy" id="2564040"/>
    <lineage>
        <taxon>Bacteria</taxon>
        <taxon>Pseudomonadati</taxon>
        <taxon>Spirochaetota</taxon>
        <taxon>Spirochaetia</taxon>
        <taxon>Leptospirales</taxon>
        <taxon>Leptospiraceae</taxon>
        <taxon>Leptospira</taxon>
    </lineage>
</organism>
<accession>A0A1D7UV88</accession>
<dbReference type="AlphaFoldDB" id="A0A1D7UV88"/>
<proteinExistence type="predicted"/>